<name>A0A9Q3D778_9BASI</name>
<evidence type="ECO:0000313" key="3">
    <source>
        <dbReference type="Proteomes" id="UP000765509"/>
    </source>
</evidence>
<evidence type="ECO:0000313" key="2">
    <source>
        <dbReference type="EMBL" id="MBW0497145.1"/>
    </source>
</evidence>
<dbReference type="AlphaFoldDB" id="A0A9Q3D778"/>
<feature type="region of interest" description="Disordered" evidence="1">
    <location>
        <begin position="1"/>
        <end position="106"/>
    </location>
</feature>
<feature type="region of interest" description="Disordered" evidence="1">
    <location>
        <begin position="140"/>
        <end position="168"/>
    </location>
</feature>
<keyword evidence="3" id="KW-1185">Reference proteome</keyword>
<dbReference type="EMBL" id="AVOT02014017">
    <property type="protein sequence ID" value="MBW0497145.1"/>
    <property type="molecule type" value="Genomic_DNA"/>
</dbReference>
<feature type="compositionally biased region" description="Acidic residues" evidence="1">
    <location>
        <begin position="87"/>
        <end position="99"/>
    </location>
</feature>
<organism evidence="2 3">
    <name type="scientific">Austropuccinia psidii MF-1</name>
    <dbReference type="NCBI Taxonomy" id="1389203"/>
    <lineage>
        <taxon>Eukaryota</taxon>
        <taxon>Fungi</taxon>
        <taxon>Dikarya</taxon>
        <taxon>Basidiomycota</taxon>
        <taxon>Pucciniomycotina</taxon>
        <taxon>Pucciniomycetes</taxon>
        <taxon>Pucciniales</taxon>
        <taxon>Sphaerophragmiaceae</taxon>
        <taxon>Austropuccinia</taxon>
    </lineage>
</organism>
<evidence type="ECO:0000256" key="1">
    <source>
        <dbReference type="SAM" id="MobiDB-lite"/>
    </source>
</evidence>
<comment type="caution">
    <text evidence="2">The sequence shown here is derived from an EMBL/GenBank/DDBJ whole genome shotgun (WGS) entry which is preliminary data.</text>
</comment>
<protein>
    <submittedName>
        <fullName evidence="2">Uncharacterized protein</fullName>
    </submittedName>
</protein>
<sequence length="190" mass="20971">MPVQHSPQVKNKRSQRHQAVLPPTTGARLDCKPSDYQLSANLDRGPPMEGEAPSRRGGIKSRRSRSFSGFLGGYQSISQGPRGGLGEAEDEEGESEETEVSGAPEACEAANIAHSHQPIVSQAEPNFLNMMERMTPFMGQLTQEVSPRDNSKDPAFKTPSMKEHDSFDGTQDYKLRGLIQYCQLIFHNDP</sequence>
<feature type="compositionally biased region" description="Basic and acidic residues" evidence="1">
    <location>
        <begin position="146"/>
        <end position="168"/>
    </location>
</feature>
<accession>A0A9Q3D778</accession>
<reference evidence="2" key="1">
    <citation type="submission" date="2021-03" db="EMBL/GenBank/DDBJ databases">
        <title>Draft genome sequence of rust myrtle Austropuccinia psidii MF-1, a brazilian biotype.</title>
        <authorList>
            <person name="Quecine M.C."/>
            <person name="Pachon D.M.R."/>
            <person name="Bonatelli M.L."/>
            <person name="Correr F.H."/>
            <person name="Franceschini L.M."/>
            <person name="Leite T.F."/>
            <person name="Margarido G.R.A."/>
            <person name="Almeida C.A."/>
            <person name="Ferrarezi J.A."/>
            <person name="Labate C.A."/>
        </authorList>
    </citation>
    <scope>NUCLEOTIDE SEQUENCE</scope>
    <source>
        <strain evidence="2">MF-1</strain>
    </source>
</reference>
<dbReference type="Proteomes" id="UP000765509">
    <property type="component" value="Unassembled WGS sequence"/>
</dbReference>
<proteinExistence type="predicted"/>
<gene>
    <name evidence="2" type="ORF">O181_036860</name>
</gene>